<organism evidence="2 3">
    <name type="scientific">Paludisphaera borealis</name>
    <dbReference type="NCBI Taxonomy" id="1387353"/>
    <lineage>
        <taxon>Bacteria</taxon>
        <taxon>Pseudomonadati</taxon>
        <taxon>Planctomycetota</taxon>
        <taxon>Planctomycetia</taxon>
        <taxon>Isosphaerales</taxon>
        <taxon>Isosphaeraceae</taxon>
        <taxon>Paludisphaera</taxon>
    </lineage>
</organism>
<protein>
    <submittedName>
        <fullName evidence="2">Uncharacterized protein</fullName>
    </submittedName>
</protein>
<dbReference type="SUPFAM" id="SSF48452">
    <property type="entry name" value="TPR-like"/>
    <property type="match status" value="2"/>
</dbReference>
<dbReference type="InterPro" id="IPR011990">
    <property type="entry name" value="TPR-like_helical_dom_sf"/>
</dbReference>
<dbReference type="RefSeq" id="WP_145951978.1">
    <property type="nucleotide sequence ID" value="NZ_CP019082.1"/>
</dbReference>
<feature type="signal peptide" evidence="1">
    <location>
        <begin position="1"/>
        <end position="28"/>
    </location>
</feature>
<dbReference type="EMBL" id="CP019082">
    <property type="protein sequence ID" value="APW59649.1"/>
    <property type="molecule type" value="Genomic_DNA"/>
</dbReference>
<proteinExistence type="predicted"/>
<dbReference type="Gene3D" id="1.25.40.10">
    <property type="entry name" value="Tetratricopeptide repeat domain"/>
    <property type="match status" value="2"/>
</dbReference>
<accession>A0A1U7CL44</accession>
<gene>
    <name evidence="2" type="ORF">BSF38_01078</name>
</gene>
<evidence type="ECO:0000256" key="1">
    <source>
        <dbReference type="SAM" id="SignalP"/>
    </source>
</evidence>
<keyword evidence="3" id="KW-1185">Reference proteome</keyword>
<name>A0A1U7CL44_9BACT</name>
<sequence>MSLWSHVFQRLVIVAAAPGVFSFALALAQTPTPIDEISQHLAGMKKQINDVSVGVAQREILAIETAGTLDRAAQAETRIDAKQANWDEAVGLLDGFREKNPDQPRVKEFQLQAAVYRWAQARAWHDQHALFPADPAIRAHEVSALDDAIARLRAVVSDEPGVLPDNIRFRLAWALADRADLEDAKAPTRLARDEEALKLLEKPPTEPRLAGYHGLIKAELLRRSGKLPEAAALITEASKIDPPPPEAEVLDVSVRVLTDARKFTEAKSVVNASKLPPAAKALTLARIALTEARAPGDGGRAAAEKELLQQVRALRILKAPETRIALAEWAESGVEPDDLVDPEAWDALAEGTEIRGDSVKAAGFEERAAARAEKNGGDEAAAGYRLRGAGFLFQAGKYEEADALLAKVVGAPHAGASRPKAGLLQCLARGRALAAGAPGVTSQAYAEALDRQIREFPDDPTAIEARWLLGNVEQARGDREKAKKLWTAIPPTAARWIDARLALADAMRRHIETQFATADDDALAPEFAVASKFLTDSQEAARSRAESDQVELLLREARLELVPKLGKPRQARDFLDRCNGMNLTTSQRYRARLGRTIALAALGRYVEAEREAQQHPTWADPASRPDFLDAIRLLDLCASNSPTDLQQRRFGLVVRLLVQPLLKEGEESALDADQRSELTFRLARALLFQGDPRGAQETLRGWSLPRRAADDRLLRDLADLYSRLEVYELAIDVNRLRLRNLAAGSPSWFDARYNLALTYYRLGRRKEALQLIEGTSILHPDLGGGSLQEKFIRLRQRLSTAQ</sequence>
<dbReference type="AlphaFoldDB" id="A0A1U7CL44"/>
<reference evidence="3" key="1">
    <citation type="submission" date="2016-12" db="EMBL/GenBank/DDBJ databases">
        <title>Comparative genomics of four Isosphaeraceae planctomycetes: a common pool of plasmids and glycoside hydrolase genes.</title>
        <authorList>
            <person name="Ivanova A."/>
        </authorList>
    </citation>
    <scope>NUCLEOTIDE SEQUENCE [LARGE SCALE GENOMIC DNA]</scope>
    <source>
        <strain evidence="3">PX4</strain>
    </source>
</reference>
<dbReference type="KEGG" id="pbor:BSF38_01078"/>
<feature type="chain" id="PRO_5012866273" evidence="1">
    <location>
        <begin position="29"/>
        <end position="802"/>
    </location>
</feature>
<evidence type="ECO:0000313" key="2">
    <source>
        <dbReference type="EMBL" id="APW59649.1"/>
    </source>
</evidence>
<evidence type="ECO:0000313" key="3">
    <source>
        <dbReference type="Proteomes" id="UP000186309"/>
    </source>
</evidence>
<dbReference type="OrthoDB" id="240605at2"/>
<dbReference type="Proteomes" id="UP000186309">
    <property type="component" value="Chromosome"/>
</dbReference>
<keyword evidence="1" id="KW-0732">Signal</keyword>